<accession>A0AAD6BJH2</accession>
<feature type="compositionally biased region" description="Basic and acidic residues" evidence="1">
    <location>
        <begin position="26"/>
        <end position="35"/>
    </location>
</feature>
<evidence type="ECO:0000256" key="1">
    <source>
        <dbReference type="SAM" id="MobiDB-lite"/>
    </source>
</evidence>
<protein>
    <submittedName>
        <fullName evidence="2">Uncharacterized protein</fullName>
    </submittedName>
</protein>
<feature type="region of interest" description="Disordered" evidence="1">
    <location>
        <begin position="70"/>
        <end position="153"/>
    </location>
</feature>
<feature type="compositionally biased region" description="Basic and acidic residues" evidence="1">
    <location>
        <begin position="116"/>
        <end position="125"/>
    </location>
</feature>
<organism evidence="2 3">
    <name type="scientific">Pogonophryne albipinna</name>
    <dbReference type="NCBI Taxonomy" id="1090488"/>
    <lineage>
        <taxon>Eukaryota</taxon>
        <taxon>Metazoa</taxon>
        <taxon>Chordata</taxon>
        <taxon>Craniata</taxon>
        <taxon>Vertebrata</taxon>
        <taxon>Euteleostomi</taxon>
        <taxon>Actinopterygii</taxon>
        <taxon>Neopterygii</taxon>
        <taxon>Teleostei</taxon>
        <taxon>Neoteleostei</taxon>
        <taxon>Acanthomorphata</taxon>
        <taxon>Eupercaria</taxon>
        <taxon>Perciformes</taxon>
        <taxon>Notothenioidei</taxon>
        <taxon>Pogonophryne</taxon>
    </lineage>
</organism>
<evidence type="ECO:0000313" key="3">
    <source>
        <dbReference type="Proteomes" id="UP001219934"/>
    </source>
</evidence>
<dbReference type="Proteomes" id="UP001219934">
    <property type="component" value="Unassembled WGS sequence"/>
</dbReference>
<proteinExistence type="predicted"/>
<feature type="compositionally biased region" description="Basic and acidic residues" evidence="1">
    <location>
        <begin position="85"/>
        <end position="94"/>
    </location>
</feature>
<comment type="caution">
    <text evidence="2">The sequence shown here is derived from an EMBL/GenBank/DDBJ whole genome shotgun (WGS) entry which is preliminary data.</text>
</comment>
<reference evidence="2" key="1">
    <citation type="submission" date="2022-11" db="EMBL/GenBank/DDBJ databases">
        <title>Chromosome-level genome of Pogonophryne albipinna.</title>
        <authorList>
            <person name="Jo E."/>
        </authorList>
    </citation>
    <scope>NUCLEOTIDE SEQUENCE</scope>
    <source>
        <strain evidence="2">SGF0006</strain>
        <tissue evidence="2">Muscle</tissue>
    </source>
</reference>
<feature type="region of interest" description="Disordered" evidence="1">
    <location>
        <begin position="18"/>
        <end position="50"/>
    </location>
</feature>
<evidence type="ECO:0000313" key="2">
    <source>
        <dbReference type="EMBL" id="KAJ4944147.1"/>
    </source>
</evidence>
<dbReference type="EMBL" id="JAPTMU010000004">
    <property type="protein sequence ID" value="KAJ4944147.1"/>
    <property type="molecule type" value="Genomic_DNA"/>
</dbReference>
<name>A0AAD6BJH2_9TELE</name>
<keyword evidence="3" id="KW-1185">Reference proteome</keyword>
<dbReference type="AlphaFoldDB" id="A0AAD6BJH2"/>
<gene>
    <name evidence="2" type="ORF">JOQ06_012692</name>
</gene>
<sequence>MSFRGNVESLRSVFRNDEFSGVSADSKSKKDEGKRSGTAPSKPSGTLKKSYVQSIDGNLVSKQGTVKGLQSVFNKKESSGVSADSKSKTDEGKRGTVKGLQSVFNKKESSGVSADSKSKTDEGKRSGTAPSKPSGTLKKNYVQSIGGNPDFKL</sequence>